<feature type="region of interest" description="Disordered" evidence="1">
    <location>
        <begin position="346"/>
        <end position="371"/>
    </location>
</feature>
<dbReference type="AlphaFoldDB" id="A0A9E7ZQ58"/>
<dbReference type="SUPFAM" id="SSF52540">
    <property type="entry name" value="P-loop containing nucleoside triphosphate hydrolases"/>
    <property type="match status" value="1"/>
</dbReference>
<evidence type="ECO:0000256" key="1">
    <source>
        <dbReference type="SAM" id="MobiDB-lite"/>
    </source>
</evidence>
<dbReference type="GO" id="GO:0016887">
    <property type="term" value="F:ATP hydrolysis activity"/>
    <property type="evidence" value="ECO:0007669"/>
    <property type="project" value="InterPro"/>
</dbReference>
<dbReference type="InterPro" id="IPR027417">
    <property type="entry name" value="P-loop_NTPase"/>
</dbReference>
<reference evidence="3" key="1">
    <citation type="submission" date="2022-08" db="EMBL/GenBank/DDBJ databases">
        <title>Complete Genome Sequences of 2 Bosea sp. soil isolates.</title>
        <authorList>
            <person name="Alvarez Arevalo M."/>
            <person name="Sterndorff E.B."/>
            <person name="Faurdal D."/>
            <person name="Joergensen T.S."/>
            <person name="Weber T."/>
        </authorList>
    </citation>
    <scope>NUCLEOTIDE SEQUENCE</scope>
    <source>
        <strain evidence="3">NBC_00436</strain>
    </source>
</reference>
<dbReference type="Pfam" id="PF13401">
    <property type="entry name" value="AAA_22"/>
    <property type="match status" value="1"/>
</dbReference>
<feature type="domain" description="ORC1/DEAH AAA+ ATPase" evidence="2">
    <location>
        <begin position="80"/>
        <end position="220"/>
    </location>
</feature>
<name>A0A9E7ZQ58_9HYPH</name>
<evidence type="ECO:0000313" key="3">
    <source>
        <dbReference type="EMBL" id="UZF88988.1"/>
    </source>
</evidence>
<protein>
    <submittedName>
        <fullName evidence="3">ATP-binding protein</fullName>
    </submittedName>
</protein>
<evidence type="ECO:0000259" key="2">
    <source>
        <dbReference type="Pfam" id="PF13401"/>
    </source>
</evidence>
<dbReference type="GO" id="GO:0005524">
    <property type="term" value="F:ATP binding"/>
    <property type="evidence" value="ECO:0007669"/>
    <property type="project" value="UniProtKB-KW"/>
</dbReference>
<dbReference type="InterPro" id="IPR049945">
    <property type="entry name" value="AAA_22"/>
</dbReference>
<gene>
    <name evidence="3" type="ORF">NWE54_09475</name>
</gene>
<organism evidence="3">
    <name type="scientific">Bosea sp. NBC_00436</name>
    <dbReference type="NCBI Taxonomy" id="2969620"/>
    <lineage>
        <taxon>Bacteria</taxon>
        <taxon>Pseudomonadati</taxon>
        <taxon>Pseudomonadota</taxon>
        <taxon>Alphaproteobacteria</taxon>
        <taxon>Hyphomicrobiales</taxon>
        <taxon>Boseaceae</taxon>
        <taxon>Bosea</taxon>
    </lineage>
</organism>
<accession>A0A9E7ZQ58</accession>
<feature type="compositionally biased region" description="Basic and acidic residues" evidence="1">
    <location>
        <begin position="346"/>
        <end position="358"/>
    </location>
</feature>
<sequence>MEGIETNIIPHEDAVARMRRLQSERRAKGGDVMKNVLSAYFTTPRDRLLEAELDNLVDAFLLSRGALDGDATRRVGRLREGRALTVVGGPGTGKSRTLDRHFLKREEFAGYGDPNGDCMLISVTAPSPCTLRLLGMSVLAALGYETSRELKENVVWDLVHHQLELRGVHFLHIDELQHVLQSRNQLEIAKVQDTLKGLMQHRRWPVWLILSGLPGIATMLSGDEQVWRRTRHVVFEDLTLERDAGLVRRLIAVYAVEKAGLEVGNLATDEFIARLLHASIFRFGIAIELIQDAARHALLLESPALTRDHFAAAFAARTGCVPDRNIFTAAQDWHLIDPREALQRKDPADLVVPEEKKETKKSKAPRDVRNK</sequence>
<dbReference type="EMBL" id="CP102774">
    <property type="protein sequence ID" value="UZF88988.1"/>
    <property type="molecule type" value="Genomic_DNA"/>
</dbReference>
<keyword evidence="3" id="KW-0547">Nucleotide-binding</keyword>
<keyword evidence="3" id="KW-0067">ATP-binding</keyword>
<proteinExistence type="predicted"/>